<dbReference type="RefSeq" id="WP_014744179.1">
    <property type="nucleotide sequence ID" value="NC_017956.1"/>
</dbReference>
<evidence type="ECO:0000313" key="3">
    <source>
        <dbReference type="Proteomes" id="UP000005258"/>
    </source>
</evidence>
<name>I3TIB1_TISMK</name>
<dbReference type="AlphaFoldDB" id="I3TIB1"/>
<feature type="chain" id="PRO_5003680072" description="DUF5666 domain-containing protein" evidence="1">
    <location>
        <begin position="21"/>
        <end position="115"/>
    </location>
</feature>
<evidence type="ECO:0000256" key="1">
    <source>
        <dbReference type="SAM" id="SignalP"/>
    </source>
</evidence>
<dbReference type="STRING" id="1110502.TMO_0660"/>
<sequence>MRIATAAAFLALAIPAVAYAHHGWSSYDASRPMVVTGPVVSSTYGNPHGSLEIRHEGALWSVVLAPPSRMTARGLSADMIAEGREVTVEGYPRKDGTPEIRAERITAEGKTIELR</sequence>
<keyword evidence="3" id="KW-1185">Reference proteome</keyword>
<dbReference type="KEGG" id="tmo:TMO_0660"/>
<dbReference type="EMBL" id="CP003236">
    <property type="protein sequence ID" value="AFK52499.1"/>
    <property type="molecule type" value="Genomic_DNA"/>
</dbReference>
<organism evidence="2 3">
    <name type="scientific">Tistrella mobilis (strain KA081020-065)</name>
    <dbReference type="NCBI Taxonomy" id="1110502"/>
    <lineage>
        <taxon>Bacteria</taxon>
        <taxon>Pseudomonadati</taxon>
        <taxon>Pseudomonadota</taxon>
        <taxon>Alphaproteobacteria</taxon>
        <taxon>Geminicoccales</taxon>
        <taxon>Geminicoccaceae</taxon>
        <taxon>Tistrella</taxon>
    </lineage>
</organism>
<proteinExistence type="predicted"/>
<dbReference type="PATRIC" id="fig|1110502.3.peg.684"/>
<evidence type="ECO:0000313" key="2">
    <source>
        <dbReference type="EMBL" id="AFK52499.1"/>
    </source>
</evidence>
<keyword evidence="1" id="KW-0732">Signal</keyword>
<dbReference type="eggNOG" id="ENOG5032RYI">
    <property type="taxonomic scope" value="Bacteria"/>
</dbReference>
<accession>I3TIB1</accession>
<protein>
    <recommendedName>
        <fullName evidence="4">DUF5666 domain-containing protein</fullName>
    </recommendedName>
</protein>
<dbReference type="Pfam" id="PF19649">
    <property type="entry name" value="DUF6152"/>
    <property type="match status" value="1"/>
</dbReference>
<evidence type="ECO:0008006" key="4">
    <source>
        <dbReference type="Google" id="ProtNLM"/>
    </source>
</evidence>
<dbReference type="HOGENOM" id="CLU_138536_1_0_5"/>
<gene>
    <name evidence="2" type="ordered locus">TMO_0660</name>
</gene>
<reference evidence="2 3" key="1">
    <citation type="journal article" date="2012" name="J. Am. Chem. Soc.">
        <title>Bacterial biosynthesis and maturation of the didemnin anti-cancer agents.</title>
        <authorList>
            <person name="Xu Y."/>
            <person name="Kersten R.D."/>
            <person name="Nam S.J."/>
            <person name="Lu L."/>
            <person name="Al-Suwailem A.M."/>
            <person name="Zheng H."/>
            <person name="Fenical W."/>
            <person name="Dorrestein P.C."/>
            <person name="Moore B.S."/>
            <person name="Qian P.Y."/>
        </authorList>
    </citation>
    <scope>NUCLEOTIDE SEQUENCE [LARGE SCALE GENOMIC DNA]</scope>
    <source>
        <strain evidence="2 3">KA081020-065</strain>
    </source>
</reference>
<feature type="signal peptide" evidence="1">
    <location>
        <begin position="1"/>
        <end position="20"/>
    </location>
</feature>
<dbReference type="InterPro" id="IPR046150">
    <property type="entry name" value="DUF6152"/>
</dbReference>
<dbReference type="Proteomes" id="UP000005258">
    <property type="component" value="Chromosome"/>
</dbReference>